<dbReference type="Proteomes" id="UP000198305">
    <property type="component" value="Unassembled WGS sequence"/>
</dbReference>
<dbReference type="InterPro" id="IPR018637">
    <property type="entry name" value="DUF2059"/>
</dbReference>
<evidence type="ECO:0000256" key="1">
    <source>
        <dbReference type="SAM" id="SignalP"/>
    </source>
</evidence>
<protein>
    <recommendedName>
        <fullName evidence="2">DUF2059 domain-containing protein</fullName>
    </recommendedName>
</protein>
<evidence type="ECO:0000313" key="4">
    <source>
        <dbReference type="Proteomes" id="UP000198305"/>
    </source>
</evidence>
<name>A0A238ZJG4_9PROT</name>
<feature type="domain" description="DUF2059" evidence="2">
    <location>
        <begin position="91"/>
        <end position="148"/>
    </location>
</feature>
<gene>
    <name evidence="3" type="ORF">SAMN05192560_1290</name>
</gene>
<accession>A0A238ZJG4</accession>
<dbReference type="Pfam" id="PF09832">
    <property type="entry name" value="DUF2059"/>
    <property type="match status" value="1"/>
</dbReference>
<reference evidence="4" key="1">
    <citation type="submission" date="2017-06" db="EMBL/GenBank/DDBJ databases">
        <authorList>
            <person name="Varghese N."/>
            <person name="Submissions S."/>
        </authorList>
    </citation>
    <scope>NUCLEOTIDE SEQUENCE [LARGE SCALE GENOMIC DNA]</scope>
    <source>
        <strain evidence="4">Ca-68</strain>
    </source>
</reference>
<proteinExistence type="predicted"/>
<feature type="signal peptide" evidence="1">
    <location>
        <begin position="1"/>
        <end position="19"/>
    </location>
</feature>
<dbReference type="RefSeq" id="WP_089375414.1">
    <property type="nucleotide sequence ID" value="NZ_FZOA01000005.1"/>
</dbReference>
<keyword evidence="1" id="KW-0732">Signal</keyword>
<organism evidence="3 4">
    <name type="scientific">Methylobacillus rhizosphaerae</name>
    <dbReference type="NCBI Taxonomy" id="551994"/>
    <lineage>
        <taxon>Bacteria</taxon>
        <taxon>Pseudomonadati</taxon>
        <taxon>Pseudomonadota</taxon>
        <taxon>Betaproteobacteria</taxon>
        <taxon>Nitrosomonadales</taxon>
        <taxon>Methylophilaceae</taxon>
        <taxon>Methylobacillus</taxon>
    </lineage>
</organism>
<keyword evidence="4" id="KW-1185">Reference proteome</keyword>
<sequence length="165" mass="18757">MIKKVLAIGMLAMLGNAYAAAPSDELILKFMEVSNVKRSLDSMRTNADTTLRNNFLQTLQYQQLNDKQKKIAEEASDKAVKVQQEYLSYDSIVKMVLPLYRKTFTKEELQAAINFYSSSAGRSINQKMPELSTESMKLTSELNKKVMTQYQQIARDAAERIKATQ</sequence>
<dbReference type="AlphaFoldDB" id="A0A238ZJG4"/>
<dbReference type="OrthoDB" id="490569at2"/>
<dbReference type="EMBL" id="FZOA01000005">
    <property type="protein sequence ID" value="SNR83302.1"/>
    <property type="molecule type" value="Genomic_DNA"/>
</dbReference>
<feature type="chain" id="PRO_5013235136" description="DUF2059 domain-containing protein" evidence="1">
    <location>
        <begin position="20"/>
        <end position="165"/>
    </location>
</feature>
<evidence type="ECO:0000313" key="3">
    <source>
        <dbReference type="EMBL" id="SNR83302.1"/>
    </source>
</evidence>
<evidence type="ECO:0000259" key="2">
    <source>
        <dbReference type="Pfam" id="PF09832"/>
    </source>
</evidence>